<evidence type="ECO:0000313" key="4">
    <source>
        <dbReference type="Proteomes" id="UP000659654"/>
    </source>
</evidence>
<name>A0A1I7S837_BURXY</name>
<dbReference type="WBParaSite" id="BXY_0918000.1">
    <property type="protein sequence ID" value="BXY_0918000.1"/>
    <property type="gene ID" value="BXY_0918000"/>
</dbReference>
<protein>
    <submittedName>
        <fullName evidence="2">(pine wood nematode) hypothetical protein</fullName>
    </submittedName>
</protein>
<dbReference type="Proteomes" id="UP000095284">
    <property type="component" value="Unplaced"/>
</dbReference>
<evidence type="ECO:0000256" key="1">
    <source>
        <dbReference type="SAM" id="MobiDB-lite"/>
    </source>
</evidence>
<organism evidence="3 5">
    <name type="scientific">Bursaphelenchus xylophilus</name>
    <name type="common">Pinewood nematode worm</name>
    <name type="synonym">Aphelenchoides xylophilus</name>
    <dbReference type="NCBI Taxonomy" id="6326"/>
    <lineage>
        <taxon>Eukaryota</taxon>
        <taxon>Metazoa</taxon>
        <taxon>Ecdysozoa</taxon>
        <taxon>Nematoda</taxon>
        <taxon>Chromadorea</taxon>
        <taxon>Rhabditida</taxon>
        <taxon>Tylenchina</taxon>
        <taxon>Tylenchomorpha</taxon>
        <taxon>Aphelenchoidea</taxon>
        <taxon>Aphelenchoididae</taxon>
        <taxon>Bursaphelenchus</taxon>
    </lineage>
</organism>
<dbReference type="Proteomes" id="UP000582659">
    <property type="component" value="Unassembled WGS sequence"/>
</dbReference>
<evidence type="ECO:0000313" key="3">
    <source>
        <dbReference type="Proteomes" id="UP000095284"/>
    </source>
</evidence>
<keyword evidence="4" id="KW-1185">Reference proteome</keyword>
<gene>
    <name evidence="2" type="ORF">BXYJ_LOCUS437</name>
</gene>
<accession>A0A1I7S837</accession>
<dbReference type="AlphaFoldDB" id="A0A1I7S837"/>
<dbReference type="EMBL" id="CAJFCV020000001">
    <property type="protein sequence ID" value="CAG9080619.1"/>
    <property type="molecule type" value="Genomic_DNA"/>
</dbReference>
<dbReference type="EMBL" id="CAJFDI010000001">
    <property type="protein sequence ID" value="CAD5208201.1"/>
    <property type="molecule type" value="Genomic_DNA"/>
</dbReference>
<evidence type="ECO:0000313" key="5">
    <source>
        <dbReference type="WBParaSite" id="BXY_0918000.1"/>
    </source>
</evidence>
<reference evidence="2" key="2">
    <citation type="submission" date="2020-09" db="EMBL/GenBank/DDBJ databases">
        <authorList>
            <person name="Kikuchi T."/>
        </authorList>
    </citation>
    <scope>NUCLEOTIDE SEQUENCE</scope>
    <source>
        <strain evidence="2">Ka4C1</strain>
    </source>
</reference>
<feature type="region of interest" description="Disordered" evidence="1">
    <location>
        <begin position="53"/>
        <end position="76"/>
    </location>
</feature>
<dbReference type="Proteomes" id="UP000659654">
    <property type="component" value="Unassembled WGS sequence"/>
</dbReference>
<evidence type="ECO:0000313" key="2">
    <source>
        <dbReference type="EMBL" id="CAD5208201.1"/>
    </source>
</evidence>
<reference evidence="5" key="1">
    <citation type="submission" date="2016-11" db="UniProtKB">
        <authorList>
            <consortium name="WormBaseParasite"/>
        </authorList>
    </citation>
    <scope>IDENTIFICATION</scope>
</reference>
<proteinExistence type="predicted"/>
<sequence length="76" mass="8545">MHISTVEASSKIKARYAAEMGIPTSDFSRFLQALQGLIIQSIEYDNTQPYQPQRIPQAINTSPSLLTMGHTIKRRP</sequence>